<dbReference type="HOGENOM" id="CLU_1976897_0_0_6"/>
<gene>
    <name evidence="2" type="ORF">I633_09945</name>
</gene>
<feature type="transmembrane region" description="Helical" evidence="1">
    <location>
        <begin position="66"/>
        <end position="87"/>
    </location>
</feature>
<dbReference type="AlphaFoldDB" id="S5AGS7"/>
<keyword evidence="1" id="KW-1133">Transmembrane helix</keyword>
<organism evidence="2 3">
    <name type="scientific">Alteromonas mediterranea 615</name>
    <dbReference type="NCBI Taxonomy" id="1300253"/>
    <lineage>
        <taxon>Bacteria</taxon>
        <taxon>Pseudomonadati</taxon>
        <taxon>Pseudomonadota</taxon>
        <taxon>Gammaproteobacteria</taxon>
        <taxon>Alteromonadales</taxon>
        <taxon>Alteromonadaceae</taxon>
        <taxon>Alteromonas/Salinimonas group</taxon>
        <taxon>Alteromonas</taxon>
    </lineage>
</organism>
<evidence type="ECO:0000256" key="1">
    <source>
        <dbReference type="SAM" id="Phobius"/>
    </source>
</evidence>
<feature type="transmembrane region" description="Helical" evidence="1">
    <location>
        <begin position="99"/>
        <end position="120"/>
    </location>
</feature>
<keyword evidence="1" id="KW-0472">Membrane</keyword>
<proteinExistence type="predicted"/>
<dbReference type="EMBL" id="CP004846">
    <property type="protein sequence ID" value="AGP77981.1"/>
    <property type="molecule type" value="Genomic_DNA"/>
</dbReference>
<dbReference type="BioCyc" id="AMAC1300253:G12YX-1595-MONOMER"/>
<feature type="transmembrane region" description="Helical" evidence="1">
    <location>
        <begin position="31"/>
        <end position="54"/>
    </location>
</feature>
<evidence type="ECO:0000313" key="3">
    <source>
        <dbReference type="Proteomes" id="UP000014909"/>
    </source>
</evidence>
<evidence type="ECO:0000313" key="2">
    <source>
        <dbReference type="EMBL" id="AGP77981.1"/>
    </source>
</evidence>
<protein>
    <submittedName>
        <fullName evidence="2">Uncharacterized protein</fullName>
    </submittedName>
</protein>
<accession>S5AGS7</accession>
<sequence length="126" mass="13981">MFRHILICSFQSSLFVTLSLTILSLPYGSAAFIFGALAFPIAFVMGSILAYPLIKLWLKNAWSSKFSFLVFLCIGFILGCATPIVLFSKNLASIDIQSFLFLSIYGGLGVVGSLWSWHYVRRNIAL</sequence>
<dbReference type="KEGG" id="amh:I633_09945"/>
<keyword evidence="1" id="KW-0812">Transmembrane</keyword>
<reference evidence="2 3" key="1">
    <citation type="journal article" date="2013" name="Genome Biol. Evol.">
        <title>Genomic Diversity of "Deep Ecotype" Alteromonas macleodii Isolates: Evidence for Pan-Mediterranean Clonal Frames.</title>
        <authorList>
            <person name="Lopez-Perez M."/>
            <person name="Gonzaga A."/>
            <person name="Rodriguez-Valera F."/>
        </authorList>
    </citation>
    <scope>NUCLEOTIDE SEQUENCE [LARGE SCALE GENOMIC DNA]</scope>
    <source>
        <strain evidence="3">'English Channel 615'</strain>
    </source>
</reference>
<dbReference type="Proteomes" id="UP000014909">
    <property type="component" value="Chromosome"/>
</dbReference>
<name>S5AGS7_9ALTE</name>